<dbReference type="eggNOG" id="COG0523">
    <property type="taxonomic scope" value="Bacteria"/>
</dbReference>
<dbReference type="PANTHER" id="PTHR13748">
    <property type="entry name" value="COBW-RELATED"/>
    <property type="match status" value="1"/>
</dbReference>
<evidence type="ECO:0000313" key="3">
    <source>
        <dbReference type="Proteomes" id="UP000001823"/>
    </source>
</evidence>
<dbReference type="Pfam" id="PF02492">
    <property type="entry name" value="cobW"/>
    <property type="match status" value="1"/>
</dbReference>
<proteinExistence type="predicted"/>
<dbReference type="Proteomes" id="UP000001823">
    <property type="component" value="Chromosome"/>
</dbReference>
<dbReference type="InterPro" id="IPR003495">
    <property type="entry name" value="CobW/HypB/UreG_nucleotide-bd"/>
</dbReference>
<accession>A0A0H2YSB3</accession>
<feature type="domain" description="CobW/HypB/UreG nucleotide-binding" evidence="1">
    <location>
        <begin position="7"/>
        <end position="171"/>
    </location>
</feature>
<evidence type="ECO:0000259" key="1">
    <source>
        <dbReference type="Pfam" id="PF02492"/>
    </source>
</evidence>
<gene>
    <name evidence="2" type="ordered locus">CPF_0044</name>
</gene>
<dbReference type="HOGENOM" id="CLU_017452_5_2_9"/>
<dbReference type="SUPFAM" id="SSF52540">
    <property type="entry name" value="P-loop containing nucleoside triphosphate hydrolases"/>
    <property type="match status" value="1"/>
</dbReference>
<sequence length="194" mass="22500">MKKCSVDLITGFLSSGKTSFINHILDDFSKEEVLVIQCERGQEELINCRKNINVKKFYSMDELKEEDLIRSIKFYAPKRVFIECNGVSETKKFIDKVTNSKLKEYLKIGIIVNLIDMTTFNMFLKNIPSMIIPNISLSNLIVLNKCNEISENALKEYKDMIERFNHNAHIVNCIGKEGTNMNFNKERLINRMMG</sequence>
<dbReference type="PANTHER" id="PTHR13748:SF62">
    <property type="entry name" value="COBW DOMAIN-CONTAINING PROTEIN"/>
    <property type="match status" value="1"/>
</dbReference>
<dbReference type="Gene3D" id="3.40.50.300">
    <property type="entry name" value="P-loop containing nucleotide triphosphate hydrolases"/>
    <property type="match status" value="1"/>
</dbReference>
<dbReference type="PaxDb" id="195103-CPF_0044"/>
<name>A0A0H2YSB3_CLOP1</name>
<dbReference type="RefSeq" id="WP_011590042.1">
    <property type="nucleotide sequence ID" value="NC_008261.1"/>
</dbReference>
<dbReference type="AlphaFoldDB" id="A0A0H2YSB3"/>
<dbReference type="GO" id="GO:0005737">
    <property type="term" value="C:cytoplasm"/>
    <property type="evidence" value="ECO:0007669"/>
    <property type="project" value="TreeGrafter"/>
</dbReference>
<dbReference type="InterPro" id="IPR027417">
    <property type="entry name" value="P-loop_NTPase"/>
</dbReference>
<dbReference type="KEGG" id="cpf:CPF_0044"/>
<protein>
    <recommendedName>
        <fullName evidence="1">CobW/HypB/UreG nucleotide-binding domain-containing protein</fullName>
    </recommendedName>
</protein>
<organism evidence="2 3">
    <name type="scientific">Clostridium perfringens (strain ATCC 13124 / DSM 756 / JCM 1290 / NCIMB 6125 / NCTC 8237 / Type A)</name>
    <dbReference type="NCBI Taxonomy" id="195103"/>
    <lineage>
        <taxon>Bacteria</taxon>
        <taxon>Bacillati</taxon>
        <taxon>Bacillota</taxon>
        <taxon>Clostridia</taxon>
        <taxon>Eubacteriales</taxon>
        <taxon>Clostridiaceae</taxon>
        <taxon>Clostridium</taxon>
    </lineage>
</organism>
<reference evidence="2 3" key="1">
    <citation type="journal article" date="2006" name="Genome Res.">
        <title>Skewed genomic variability in strains of the toxigenic bacterial pathogen, Clostridium perfringens.</title>
        <authorList>
            <person name="Myers G.S."/>
            <person name="Rasko D.A."/>
            <person name="Cheung J.K."/>
            <person name="Ravel J."/>
            <person name="Seshadri R."/>
            <person name="Deboy R.T."/>
            <person name="Ren Q."/>
            <person name="Varga J."/>
            <person name="Awad M.M."/>
            <person name="Brinkac L.M."/>
            <person name="Daugherty S.C."/>
            <person name="Haft D.H."/>
            <person name="Dodson R.J."/>
            <person name="Madupu R."/>
            <person name="Nelson W.C."/>
            <person name="Rosovitz M.J."/>
            <person name="Sullivan S.A."/>
            <person name="Khouri H."/>
            <person name="Dimitrov G.I."/>
            <person name="Watkins K.L."/>
            <person name="Mulligan S."/>
            <person name="Benton J."/>
            <person name="Radune D."/>
            <person name="Fisher D.J."/>
            <person name="Atkins H.S."/>
            <person name="Hiscox T."/>
            <person name="Jost B.H."/>
            <person name="Billington S.J."/>
            <person name="Songer J.G."/>
            <person name="McClane B.A."/>
            <person name="Titball R.W."/>
            <person name="Rood J.I."/>
            <person name="Melville S.B."/>
            <person name="Paulsen I.T."/>
        </authorList>
    </citation>
    <scope>NUCLEOTIDE SEQUENCE [LARGE SCALE GENOMIC DNA]</scope>
    <source>
        <strain evidence="3">ATCC 13124 / DSM 756 / JCM 1290 / NCIMB 6125 / NCTC 8237 / S 107 / Type A</strain>
    </source>
</reference>
<dbReference type="EMBL" id="CP000246">
    <property type="protein sequence ID" value="ABG83355.1"/>
    <property type="molecule type" value="Genomic_DNA"/>
</dbReference>
<evidence type="ECO:0000313" key="2">
    <source>
        <dbReference type="EMBL" id="ABG83355.1"/>
    </source>
</evidence>
<dbReference type="STRING" id="195103.CPF_0044"/>
<dbReference type="InterPro" id="IPR051316">
    <property type="entry name" value="Zinc-reg_GTPase_activator"/>
</dbReference>
<keyword evidence="3" id="KW-1185">Reference proteome</keyword>